<dbReference type="RefSeq" id="WP_007473537.1">
    <property type="nucleotide sequence ID" value="NZ_ABCJ01000001.1"/>
</dbReference>
<dbReference type="PRINTS" id="PR00154">
    <property type="entry name" value="AMPBINDING"/>
</dbReference>
<feature type="domain" description="AMP-dependent synthetase/ligase" evidence="9">
    <location>
        <begin position="12"/>
        <end position="375"/>
    </location>
</feature>
<comment type="pathway">
    <text evidence="2">Lipid metabolism; fatty acid beta-oxidation.</text>
</comment>
<evidence type="ECO:0000256" key="2">
    <source>
        <dbReference type="ARBA" id="ARBA00005005"/>
    </source>
</evidence>
<dbReference type="NCBIfam" id="NF004837">
    <property type="entry name" value="PRK06187.1"/>
    <property type="match status" value="1"/>
</dbReference>
<dbReference type="InterPro" id="IPR045851">
    <property type="entry name" value="AMP-bd_C_sf"/>
</dbReference>
<keyword evidence="14" id="KW-1185">Reference proteome</keyword>
<dbReference type="GO" id="GO:0004467">
    <property type="term" value="F:long-chain fatty acid-CoA ligase activity"/>
    <property type="evidence" value="ECO:0007669"/>
    <property type="project" value="UniProtKB-EC"/>
</dbReference>
<dbReference type="Pfam" id="PF00501">
    <property type="entry name" value="AMP-binding"/>
    <property type="match status" value="1"/>
</dbReference>
<dbReference type="InterPro" id="IPR020845">
    <property type="entry name" value="AMP-binding_CS"/>
</dbReference>
<dbReference type="Proteomes" id="UP000306825">
    <property type="component" value="Chromosome"/>
</dbReference>
<dbReference type="Gene3D" id="3.30.300.30">
    <property type="match status" value="1"/>
</dbReference>
<evidence type="ECO:0000259" key="10">
    <source>
        <dbReference type="Pfam" id="PF13193"/>
    </source>
</evidence>
<evidence type="ECO:0000256" key="1">
    <source>
        <dbReference type="ARBA" id="ARBA00004170"/>
    </source>
</evidence>
<dbReference type="InterPro" id="IPR020459">
    <property type="entry name" value="AMP-binding"/>
</dbReference>
<evidence type="ECO:0000259" key="9">
    <source>
        <dbReference type="Pfam" id="PF00501"/>
    </source>
</evidence>
<dbReference type="InterPro" id="IPR050237">
    <property type="entry name" value="ATP-dep_AMP-bd_enzyme"/>
</dbReference>
<dbReference type="InterPro" id="IPR000873">
    <property type="entry name" value="AMP-dep_synth/lig_dom"/>
</dbReference>
<evidence type="ECO:0000313" key="13">
    <source>
        <dbReference type="Proteomes" id="UP000003288"/>
    </source>
</evidence>
<name>A0AAI9AJ87_9BACT</name>
<gene>
    <name evidence="11" type="ORF">CMTB2_03373</name>
    <name evidence="12" type="ORF">FE773_08180</name>
</gene>
<protein>
    <recommendedName>
        <fullName evidence="7">Long-chain-fatty-acid--CoA ligase</fullName>
        <ecNumber evidence="6">6.2.1.3</ecNumber>
    </recommendedName>
    <alternativeName>
        <fullName evidence="8">Long-chain acyl-CoA synthetase</fullName>
    </alternativeName>
</protein>
<evidence type="ECO:0000313" key="12">
    <source>
        <dbReference type="EMBL" id="QCT95169.1"/>
    </source>
</evidence>
<dbReference type="AlphaFoldDB" id="A0AAI9AJ87"/>
<evidence type="ECO:0000256" key="5">
    <source>
        <dbReference type="ARBA" id="ARBA00023136"/>
    </source>
</evidence>
<reference evidence="11 13" key="1">
    <citation type="journal article" date="2011" name="Stand. Genomic Sci.">
        <title>Draft genome sequence of Caminibacter mediatlanticus strain TB-2, an epsilonproteobacterium isolated from a deep-sea hydrothermal vent.</title>
        <authorList>
            <person name="Giovannelli D."/>
            <person name="Ferriera S."/>
            <person name="Johnson J."/>
            <person name="Kravitz S."/>
            <person name="Perez-Rodriguez I."/>
            <person name="Ricci J."/>
            <person name="O'Brien C."/>
            <person name="Voordeckers J.W."/>
            <person name="Bini E."/>
            <person name="Vetriani C."/>
        </authorList>
    </citation>
    <scope>NUCLEOTIDE SEQUENCE [LARGE SCALE GENOMIC DNA]</scope>
    <source>
        <strain evidence="11 13">TB-2</strain>
    </source>
</reference>
<dbReference type="CDD" id="cd05936">
    <property type="entry name" value="FC-FACS_FadD_like"/>
    <property type="match status" value="1"/>
</dbReference>
<keyword evidence="4 12" id="KW-0436">Ligase</keyword>
<dbReference type="EMBL" id="ABCJ01000001">
    <property type="protein sequence ID" value="EDM24524.1"/>
    <property type="molecule type" value="Genomic_DNA"/>
</dbReference>
<dbReference type="SUPFAM" id="SSF56801">
    <property type="entry name" value="Acetyl-CoA synthetase-like"/>
    <property type="match status" value="1"/>
</dbReference>
<keyword evidence="5" id="KW-0472">Membrane</keyword>
<dbReference type="PANTHER" id="PTHR43767">
    <property type="entry name" value="LONG-CHAIN-FATTY-ACID--COA LIGASE"/>
    <property type="match status" value="1"/>
</dbReference>
<dbReference type="PROSITE" id="PS00455">
    <property type="entry name" value="AMP_BINDING"/>
    <property type="match status" value="1"/>
</dbReference>
<dbReference type="FunFam" id="3.30.300.30:FF:000008">
    <property type="entry name" value="2,3-dihydroxybenzoate-AMP ligase"/>
    <property type="match status" value="1"/>
</dbReference>
<organism evidence="11 13">
    <name type="scientific">Caminibacter mediatlanticus TB-2</name>
    <dbReference type="NCBI Taxonomy" id="391592"/>
    <lineage>
        <taxon>Bacteria</taxon>
        <taxon>Pseudomonadati</taxon>
        <taxon>Campylobacterota</taxon>
        <taxon>Epsilonproteobacteria</taxon>
        <taxon>Nautiliales</taxon>
        <taxon>Nautiliaceae</taxon>
        <taxon>Caminibacter</taxon>
    </lineage>
</organism>
<evidence type="ECO:0000256" key="8">
    <source>
        <dbReference type="ARBA" id="ARBA00042773"/>
    </source>
</evidence>
<dbReference type="GO" id="GO:0016746">
    <property type="term" value="F:acyltransferase activity"/>
    <property type="evidence" value="ECO:0007669"/>
    <property type="project" value="UniProtKB-KW"/>
</dbReference>
<keyword evidence="11" id="KW-0808">Transferase</keyword>
<dbReference type="Proteomes" id="UP000003288">
    <property type="component" value="Unassembled WGS sequence"/>
</dbReference>
<keyword evidence="11" id="KW-0012">Acyltransferase</keyword>
<evidence type="ECO:0000313" key="11">
    <source>
        <dbReference type="EMBL" id="EDM24524.1"/>
    </source>
</evidence>
<evidence type="ECO:0000256" key="3">
    <source>
        <dbReference type="ARBA" id="ARBA00006432"/>
    </source>
</evidence>
<comment type="similarity">
    <text evidence="3">Belongs to the ATP-dependent AMP-binding enzyme family.</text>
</comment>
<evidence type="ECO:0000313" key="14">
    <source>
        <dbReference type="Proteomes" id="UP000306825"/>
    </source>
</evidence>
<evidence type="ECO:0000256" key="6">
    <source>
        <dbReference type="ARBA" id="ARBA00026121"/>
    </source>
</evidence>
<accession>A0AAI9AJ87</accession>
<dbReference type="GO" id="GO:0016020">
    <property type="term" value="C:membrane"/>
    <property type="evidence" value="ECO:0007669"/>
    <property type="project" value="UniProtKB-SubCell"/>
</dbReference>
<dbReference type="EMBL" id="CP040463">
    <property type="protein sequence ID" value="QCT95169.1"/>
    <property type="molecule type" value="Genomic_DNA"/>
</dbReference>
<dbReference type="InterPro" id="IPR042099">
    <property type="entry name" value="ANL_N_sf"/>
</dbReference>
<evidence type="ECO:0000256" key="4">
    <source>
        <dbReference type="ARBA" id="ARBA00022598"/>
    </source>
</evidence>
<feature type="domain" description="AMP-binding enzyme C-terminal" evidence="10">
    <location>
        <begin position="425"/>
        <end position="500"/>
    </location>
</feature>
<reference evidence="12 14" key="2">
    <citation type="submission" date="2019-05" db="EMBL/GenBank/DDBJ databases">
        <title>A comparative analysis of the Nautiliaceae.</title>
        <authorList>
            <person name="Grosche A."/>
            <person name="Smedile F."/>
            <person name="Vetriani C."/>
        </authorList>
    </citation>
    <scope>NUCLEOTIDE SEQUENCE [LARGE SCALE GENOMIC DNA]</scope>
    <source>
        <strain evidence="12 14">TB-2</strain>
    </source>
</reference>
<dbReference type="InterPro" id="IPR025110">
    <property type="entry name" value="AMP-bd_C"/>
</dbReference>
<evidence type="ECO:0000256" key="7">
    <source>
        <dbReference type="ARBA" id="ARBA00039545"/>
    </source>
</evidence>
<dbReference type="PANTHER" id="PTHR43767:SF8">
    <property type="entry name" value="LONG-CHAIN-FATTY-ACID--COA LIGASE"/>
    <property type="match status" value="1"/>
</dbReference>
<dbReference type="Gene3D" id="3.40.50.12780">
    <property type="entry name" value="N-terminal domain of ligase-like"/>
    <property type="match status" value="1"/>
</dbReference>
<sequence length="519" mass="58977">MKYKYNNFYELLEKNAKEIGKKTAYFIDDKKISWQDVKKKVDTFARTLELLGIKKGDKIPIYVNNSLEFVIALFGIQKIGAVPVPINTFLKEDEISFILNDIEAEFLIASSKFEKNIPNIREKTSVKKIIWEGEPSIIDEDNISFTEILSNIEPHESIEYPTLDDLAVIIYTSGTTGKPKGAMLTYKNIFADIWGINEIVKITPKDRFIAYLPMFHSFTMTVNILLPLYTGSAVVIIKSIMPFSNIIKQTLLKRVTIFTGVPDVYSALSRAKLPFYFHWFNKVRFYVSGAAALPGEVLERFSKKFKKAKLLEGYGLSETSPVVAVNRPYLQKPGSVGPAIPGVEVKIVNDELIEVPIGEAGEIIVKGDIVMKGYYNRDEANEECLINGWFLTGDIGKVDEDGFIYILDRKKDLIISKGVNIYPREIEEIILKFPGIKDCAVVGLKDENHGEIPVAFIEVEEDMEVNEKDLRKYLKSKLANYKLPKYIYFVENLPKNATGKVLKRILRENIDKYISNKGK</sequence>
<dbReference type="EC" id="6.2.1.3" evidence="6"/>
<proteinExistence type="inferred from homology"/>
<comment type="subcellular location">
    <subcellularLocation>
        <location evidence="1">Membrane</location>
        <topology evidence="1">Peripheral membrane protein</topology>
    </subcellularLocation>
</comment>
<dbReference type="Pfam" id="PF13193">
    <property type="entry name" value="AMP-binding_C"/>
    <property type="match status" value="1"/>
</dbReference>